<evidence type="ECO:0000313" key="2">
    <source>
        <dbReference type="Proteomes" id="UP001241377"/>
    </source>
</evidence>
<keyword evidence="2" id="KW-1185">Reference proteome</keyword>
<dbReference type="Proteomes" id="UP001241377">
    <property type="component" value="Unassembled WGS sequence"/>
</dbReference>
<dbReference type="EMBL" id="JASBWR010000001">
    <property type="protein sequence ID" value="KAJ9113964.1"/>
    <property type="molecule type" value="Genomic_DNA"/>
</dbReference>
<evidence type="ECO:0000313" key="1">
    <source>
        <dbReference type="EMBL" id="KAJ9113964.1"/>
    </source>
</evidence>
<sequence length="373" mass="38869">MPMLSYKAGRAVRRSEESDWVDPVPEKGTLAFELVDDLAQLIWTSREPGSNTEREYVPLFTIAPALPSSSPLPVAPQRVPPFPGRRDSREGLDGQYGPDYWFQDADSTRYPEFAQTINVFLQNPDSFPGHTTVSPTPSPALARAAAVSISTDTTAPPLSTAAAAGIPSTPAPSAHASSSGVPNAPVANRVGQLMGSERGRGAAAGESTPSSGRGGATLGAGVGDHQFSREQLGALAALLQGSSVDASAAAGVGDQETQEVSFVDAHLTDILTASTITPLLQRSPSLITRLLPHLPADLPFSSPPTAEEIHELLSTPQWTEAVASFDAALRTGGLSGMIRGLGVPDRAGLGVGEFLDEVGKKAEGEDGDRMDTE</sequence>
<accession>A0ACC2WQA8</accession>
<gene>
    <name evidence="1" type="ORF">QFC19_000160</name>
</gene>
<organism evidence="1 2">
    <name type="scientific">Naganishia cerealis</name>
    <dbReference type="NCBI Taxonomy" id="610337"/>
    <lineage>
        <taxon>Eukaryota</taxon>
        <taxon>Fungi</taxon>
        <taxon>Dikarya</taxon>
        <taxon>Basidiomycota</taxon>
        <taxon>Agaricomycotina</taxon>
        <taxon>Tremellomycetes</taxon>
        <taxon>Filobasidiales</taxon>
        <taxon>Filobasidiaceae</taxon>
        <taxon>Naganishia</taxon>
    </lineage>
</organism>
<proteinExistence type="predicted"/>
<protein>
    <submittedName>
        <fullName evidence="1">Uncharacterized protein</fullName>
    </submittedName>
</protein>
<name>A0ACC2WQA8_9TREE</name>
<reference evidence="1" key="1">
    <citation type="submission" date="2023-04" db="EMBL/GenBank/DDBJ databases">
        <title>Draft Genome sequencing of Naganishia species isolated from polar environments using Oxford Nanopore Technology.</title>
        <authorList>
            <person name="Leo P."/>
            <person name="Venkateswaran K."/>
        </authorList>
    </citation>
    <scope>NUCLEOTIDE SEQUENCE</scope>
    <source>
        <strain evidence="1">MNA-CCFEE 5261</strain>
    </source>
</reference>
<comment type="caution">
    <text evidence="1">The sequence shown here is derived from an EMBL/GenBank/DDBJ whole genome shotgun (WGS) entry which is preliminary data.</text>
</comment>